<dbReference type="PROSITE" id="PS50110">
    <property type="entry name" value="RESPONSE_REGULATORY"/>
    <property type="match status" value="1"/>
</dbReference>
<dbReference type="GO" id="GO:0000160">
    <property type="term" value="P:phosphorelay signal transduction system"/>
    <property type="evidence" value="ECO:0007669"/>
    <property type="project" value="InterPro"/>
</dbReference>
<accession>A0AA49GRN5</accession>
<feature type="modified residue" description="4-aspartylphosphate" evidence="1">
    <location>
        <position position="67"/>
    </location>
</feature>
<evidence type="ECO:0000256" key="1">
    <source>
        <dbReference type="PROSITE-ProRule" id="PRU00169"/>
    </source>
</evidence>
<dbReference type="SMART" id="SM00448">
    <property type="entry name" value="REC"/>
    <property type="match status" value="1"/>
</dbReference>
<dbReference type="EMBL" id="CP120682">
    <property type="protein sequence ID" value="WKN38721.1"/>
    <property type="molecule type" value="Genomic_DNA"/>
</dbReference>
<dbReference type="Gene3D" id="3.40.50.2300">
    <property type="match status" value="1"/>
</dbReference>
<proteinExistence type="predicted"/>
<dbReference type="InterPro" id="IPR052893">
    <property type="entry name" value="TCS_response_regulator"/>
</dbReference>
<sequence length="142" mass="16369">MKKQITRMKKLTSILLIDDDAISNMVTEMMLTDIEAAREIRVAFNGEEAVELLEHHPESFPELIFLDINMPLMNGFDFLNYWEKSGMTGKSKICMFTTSALREDKERAKYYSDVIAYVEKPLSESRAKKILQLLYESTFGGL</sequence>
<reference evidence="3" key="2">
    <citation type="journal article" date="2024" name="Antonie Van Leeuwenhoek">
        <title>Roseihalotalea indica gen. nov., sp. nov., a halophilic Bacteroidetes from mesopelagic Southwest Indian Ocean with higher carbohydrate metabolic potential.</title>
        <authorList>
            <person name="Chen B."/>
            <person name="Zhang M."/>
            <person name="Lin D."/>
            <person name="Ye J."/>
            <person name="Tang K."/>
        </authorList>
    </citation>
    <scope>NUCLEOTIDE SEQUENCE</scope>
    <source>
        <strain evidence="3">TK19036</strain>
    </source>
</reference>
<dbReference type="PANTHER" id="PTHR44520:SF2">
    <property type="entry name" value="RESPONSE REGULATOR RCP1"/>
    <property type="match status" value="1"/>
</dbReference>
<evidence type="ECO:0000259" key="2">
    <source>
        <dbReference type="PROSITE" id="PS50110"/>
    </source>
</evidence>
<organism evidence="3">
    <name type="scientific">Roseihalotalea indica</name>
    <dbReference type="NCBI Taxonomy" id="2867963"/>
    <lineage>
        <taxon>Bacteria</taxon>
        <taxon>Pseudomonadati</taxon>
        <taxon>Bacteroidota</taxon>
        <taxon>Cytophagia</taxon>
        <taxon>Cytophagales</taxon>
        <taxon>Catalimonadaceae</taxon>
        <taxon>Roseihalotalea</taxon>
    </lineage>
</organism>
<dbReference type="InterPro" id="IPR001789">
    <property type="entry name" value="Sig_transdc_resp-reg_receiver"/>
</dbReference>
<dbReference type="InterPro" id="IPR011006">
    <property type="entry name" value="CheY-like_superfamily"/>
</dbReference>
<evidence type="ECO:0000313" key="3">
    <source>
        <dbReference type="EMBL" id="WKN38721.1"/>
    </source>
</evidence>
<dbReference type="Pfam" id="PF00072">
    <property type="entry name" value="Response_reg"/>
    <property type="match status" value="1"/>
</dbReference>
<keyword evidence="1" id="KW-0597">Phosphoprotein</keyword>
<name>A0AA49GRN5_9BACT</name>
<dbReference type="SUPFAM" id="SSF52172">
    <property type="entry name" value="CheY-like"/>
    <property type="match status" value="1"/>
</dbReference>
<gene>
    <name evidence="3" type="ORF">K4G66_08395</name>
</gene>
<reference evidence="3" key="1">
    <citation type="journal article" date="2023" name="Comput. Struct. Biotechnol. J.">
        <title>Discovery of a novel marine Bacteroidetes with a rich repertoire of carbohydrate-active enzymes.</title>
        <authorList>
            <person name="Chen B."/>
            <person name="Liu G."/>
            <person name="Chen Q."/>
            <person name="Wang H."/>
            <person name="Liu L."/>
            <person name="Tang K."/>
        </authorList>
    </citation>
    <scope>NUCLEOTIDE SEQUENCE</scope>
    <source>
        <strain evidence="3">TK19036</strain>
    </source>
</reference>
<dbReference type="AlphaFoldDB" id="A0AA49GRN5"/>
<dbReference type="PANTHER" id="PTHR44520">
    <property type="entry name" value="RESPONSE REGULATOR RCP1-RELATED"/>
    <property type="match status" value="1"/>
</dbReference>
<protein>
    <submittedName>
        <fullName evidence="3">Response regulator</fullName>
    </submittedName>
</protein>
<feature type="domain" description="Response regulatory" evidence="2">
    <location>
        <begin position="13"/>
        <end position="135"/>
    </location>
</feature>